<name>A0A446BCQ2_9PEZI</name>
<organism evidence="1 2">
    <name type="scientific">Thermothielavioides terrestris</name>
    <dbReference type="NCBI Taxonomy" id="2587410"/>
    <lineage>
        <taxon>Eukaryota</taxon>
        <taxon>Fungi</taxon>
        <taxon>Dikarya</taxon>
        <taxon>Ascomycota</taxon>
        <taxon>Pezizomycotina</taxon>
        <taxon>Sordariomycetes</taxon>
        <taxon>Sordariomycetidae</taxon>
        <taxon>Sordariales</taxon>
        <taxon>Chaetomiaceae</taxon>
        <taxon>Thermothielavioides</taxon>
    </lineage>
</organism>
<protein>
    <submittedName>
        <fullName evidence="1">3ef62d6c-8f19-4184-8bf3-80f8be438e71</fullName>
    </submittedName>
</protein>
<reference evidence="1 2" key="1">
    <citation type="submission" date="2018-04" db="EMBL/GenBank/DDBJ databases">
        <authorList>
            <person name="Huttner S."/>
            <person name="Dainat J."/>
        </authorList>
    </citation>
    <scope>NUCLEOTIDE SEQUENCE [LARGE SCALE GENOMIC DNA]</scope>
</reference>
<dbReference type="Proteomes" id="UP000289323">
    <property type="component" value="Unassembled WGS sequence"/>
</dbReference>
<gene>
    <name evidence="1" type="ORF">TT172_LOCUS2683</name>
</gene>
<accession>A0A446BCQ2</accession>
<dbReference type="EMBL" id="OUUZ01000003">
    <property type="protein sequence ID" value="SPQ20264.1"/>
    <property type="molecule type" value="Genomic_DNA"/>
</dbReference>
<dbReference type="AlphaFoldDB" id="A0A446BCQ2"/>
<proteinExistence type="predicted"/>
<evidence type="ECO:0000313" key="2">
    <source>
        <dbReference type="Proteomes" id="UP000289323"/>
    </source>
</evidence>
<evidence type="ECO:0000313" key="1">
    <source>
        <dbReference type="EMBL" id="SPQ20264.1"/>
    </source>
</evidence>
<sequence>MSASVLKQCLPNNGLKWLPDRHVTRNIRVDTRVVAALRSLRVSIRKRDVEIELTNLIDKATSLARRRGRDVDRSEFVYELRHYHRLGRYLSPDDFEQLFTTIVLARYRYVEDRWEEDLPEEDPATHCHLARAVDRFNRAARFWCNFEAFFEDDHTRAEEAEMQAANARGNYRT</sequence>